<dbReference type="CDD" id="cd18809">
    <property type="entry name" value="SF1_C_RecD"/>
    <property type="match status" value="1"/>
</dbReference>
<feature type="compositionally biased region" description="Polar residues" evidence="3">
    <location>
        <begin position="1009"/>
        <end position="1023"/>
    </location>
</feature>
<evidence type="ECO:0000313" key="6">
    <source>
        <dbReference type="Proteomes" id="UP000001593"/>
    </source>
</evidence>
<evidence type="ECO:0000256" key="2">
    <source>
        <dbReference type="ARBA" id="ARBA00022840"/>
    </source>
</evidence>
<accession>A7SV25</accession>
<feature type="compositionally biased region" description="Acidic residues" evidence="3">
    <location>
        <begin position="13"/>
        <end position="36"/>
    </location>
</feature>
<feature type="region of interest" description="Disordered" evidence="3">
    <location>
        <begin position="1004"/>
        <end position="1033"/>
    </location>
</feature>
<dbReference type="PhylomeDB" id="A7SV25"/>
<name>A7SV25_NEMVE</name>
<feature type="compositionally biased region" description="Low complexity" evidence="3">
    <location>
        <begin position="438"/>
        <end position="474"/>
    </location>
</feature>
<organism evidence="5 6">
    <name type="scientific">Nematostella vectensis</name>
    <name type="common">Starlet sea anemone</name>
    <dbReference type="NCBI Taxonomy" id="45351"/>
    <lineage>
        <taxon>Eukaryota</taxon>
        <taxon>Metazoa</taxon>
        <taxon>Cnidaria</taxon>
        <taxon>Anthozoa</taxon>
        <taxon>Hexacorallia</taxon>
        <taxon>Actiniaria</taxon>
        <taxon>Edwardsiidae</taxon>
        <taxon>Nematostella</taxon>
    </lineage>
</organism>
<dbReference type="Pfam" id="PF13604">
    <property type="entry name" value="AAA_30"/>
    <property type="match status" value="1"/>
</dbReference>
<dbReference type="InParanoid" id="A7SV25"/>
<dbReference type="STRING" id="45351.A7SV25"/>
<dbReference type="Gene3D" id="2.30.30.940">
    <property type="match status" value="1"/>
</dbReference>
<dbReference type="PANTHER" id="PTHR43788:SF6">
    <property type="entry name" value="DNA HELICASE B"/>
    <property type="match status" value="1"/>
</dbReference>
<sequence length="1271" mass="140160">MPLVWGYFVPPGESEEAEENLESDYESEDSDDDDYENHDSSELSALANGLCQSYSASTPRSAIINVQLINKRTGRMESKTKIKGRFDKAFLSPAWLMNIKVKSTQGRLLHAEGTPKYRARTDRGVDRSVVLLFLKSCDVHEQHCEDFVKFVELRGLEFSLEKLVPTVDVYKECGNADIAYQIITSLKYRAQGKALQTPIITRYIHQLLPKRAAKLLDSLPLKTLQKLDKSILHEPWIFGYRKILYNRYKILGCEAKLSSLLDSKILRTADPAMLKCTRNYRRIWAPSNRDILHWDAAMDFLIQEKILGKEVIEGVGEIVYLTKLRFYEKTIARCITELMAKDPWILTTKLSHKDFRDDADQLRAAHLIANMPVVVLSGKGGCGKTYVVSKVLSEANSHISPNSNQEDRPAMNLTPPSSTIHTPQSSTIHTPQSSTIHTPQSSTNPTPQSSTSPTPQSSTIHTPQSSTSPTPQRSAAQNNGGAGESVEGSRGNADNKTKPELSIGPVLLTAPTGRAASILGERTGLPSFTMHHVIYSYFRFKSSGTPPWKFASVKMLVCDECSLVSVRIFSDLIRTLMEGAHLQQLVLLGDVNQLPSIEPGNFLSDVFESLSPYGLSVTLRINHRSESEAIVQNAQRISERQEPIFCEKFASVPFRGDANQDVSVSQAVRGLLSRNVFKQNNSQFIAFRRRDCESINELCCQHYNKHPTKDHKGKLDFQVGDKICIGKNTDCFDVTDPKMPLSVRLSNGDIFIIKEDVTAEDKAKRKNRCLLLDDGVRVITVNFKELVKAKMKHAWARTIHTYQGSETNTIAYVVGGSRYETWQHVYTAVTRGRSCVYVIHDPNALSNAVRNEPIKRQTRLAEFLKTMIAQNRERLRALGAGGISVVTPAASPMYEAGDEFDNSEDDEILWLASQQIENATESGSFKVNCSSSGSEFTNGALSFNGLLFETNGMVNASVAPGASKNDFPRKVEIDDCSDDLSDIFGDDSLDDTDLVKNLNEIEEQLPQAHPSNSNPVDTSQGSNAPKEGSPGDAMEVGFVISRRNLRQRASEIYSPRSISSADKRHEKLNSACVNPVTHGNPVSSSLSSGQTSGLYSSLPGTPREFSDVNASTYGNSTSSTPGRGYRRNLASTSVSLFSPPGKRFSSTASSTYGKRLVAFASSPERGSSVLNSPPSFMSFLGQFSTPVKNNSPCTTPHRSSASFGPNRVSTPKRGSPTSRNTPSRGLRTPVKTAMFSGRCSACASPIRAGHDRISKRTNGQGVWVHLECVDK</sequence>
<feature type="compositionally biased region" description="Polar residues" evidence="3">
    <location>
        <begin position="1189"/>
        <end position="1209"/>
    </location>
</feature>
<dbReference type="GO" id="GO:0003678">
    <property type="term" value="F:DNA helicase activity"/>
    <property type="evidence" value="ECO:0007669"/>
    <property type="project" value="UniProtKB-ARBA"/>
</dbReference>
<evidence type="ECO:0000313" key="5">
    <source>
        <dbReference type="EMBL" id="EDO32441.1"/>
    </source>
</evidence>
<feature type="domain" description="DNA helicase B winged helix" evidence="4">
    <location>
        <begin position="228"/>
        <end position="269"/>
    </location>
</feature>
<dbReference type="Gene3D" id="3.40.50.300">
    <property type="entry name" value="P-loop containing nucleotide triphosphate hydrolases"/>
    <property type="match status" value="2"/>
</dbReference>
<evidence type="ECO:0000259" key="4">
    <source>
        <dbReference type="Pfam" id="PF25894"/>
    </source>
</evidence>
<feature type="region of interest" description="Disordered" evidence="3">
    <location>
        <begin position="1075"/>
        <end position="1096"/>
    </location>
</feature>
<reference evidence="5 6" key="1">
    <citation type="journal article" date="2007" name="Science">
        <title>Sea anemone genome reveals ancestral eumetazoan gene repertoire and genomic organization.</title>
        <authorList>
            <person name="Putnam N.H."/>
            <person name="Srivastava M."/>
            <person name="Hellsten U."/>
            <person name="Dirks B."/>
            <person name="Chapman J."/>
            <person name="Salamov A."/>
            <person name="Terry A."/>
            <person name="Shapiro H."/>
            <person name="Lindquist E."/>
            <person name="Kapitonov V.V."/>
            <person name="Jurka J."/>
            <person name="Genikhovich G."/>
            <person name="Grigoriev I.V."/>
            <person name="Lucas S.M."/>
            <person name="Steele R.E."/>
            <person name="Finnerty J.R."/>
            <person name="Technau U."/>
            <person name="Martindale M.Q."/>
            <person name="Rokhsar D.S."/>
        </authorList>
    </citation>
    <scope>NUCLEOTIDE SEQUENCE [LARGE SCALE GENOMIC DNA]</scope>
    <source>
        <strain evidence="6">CH2 X CH6</strain>
    </source>
</reference>
<dbReference type="AlphaFoldDB" id="A7SV25"/>
<feature type="compositionally biased region" description="Polar residues" evidence="3">
    <location>
        <begin position="414"/>
        <end position="437"/>
    </location>
</feature>
<proteinExistence type="predicted"/>
<dbReference type="HOGENOM" id="CLU_263949_0_0_1"/>
<dbReference type="InterPro" id="IPR058839">
    <property type="entry name" value="WHD_HELB"/>
</dbReference>
<keyword evidence="1" id="KW-0547">Nucleotide-binding</keyword>
<dbReference type="Proteomes" id="UP000001593">
    <property type="component" value="Unassembled WGS sequence"/>
</dbReference>
<dbReference type="eggNOG" id="ENOG502QWCN">
    <property type="taxonomic scope" value="Eukaryota"/>
</dbReference>
<dbReference type="SUPFAM" id="SSF52540">
    <property type="entry name" value="P-loop containing nucleoside triphosphate hydrolases"/>
    <property type="match status" value="2"/>
</dbReference>
<evidence type="ECO:0000256" key="1">
    <source>
        <dbReference type="ARBA" id="ARBA00022741"/>
    </source>
</evidence>
<protein>
    <recommendedName>
        <fullName evidence="4">DNA helicase B winged helix domain-containing protein</fullName>
    </recommendedName>
</protein>
<dbReference type="Pfam" id="PF25894">
    <property type="entry name" value="WHD_HELB"/>
    <property type="match status" value="1"/>
</dbReference>
<keyword evidence="2" id="KW-0067">ATP-binding</keyword>
<dbReference type="CDD" id="cd17933">
    <property type="entry name" value="DEXSc_RecD-like"/>
    <property type="match status" value="1"/>
</dbReference>
<feature type="region of interest" description="Disordered" evidence="3">
    <location>
        <begin position="1189"/>
        <end position="1228"/>
    </location>
</feature>
<dbReference type="InterPro" id="IPR050534">
    <property type="entry name" value="Coronavir_polyprotein_1ab"/>
</dbReference>
<feature type="region of interest" description="Disordered" evidence="3">
    <location>
        <begin position="397"/>
        <end position="504"/>
    </location>
</feature>
<gene>
    <name evidence="5" type="ORF">NEMVEDRAFT_v1g247580</name>
</gene>
<dbReference type="GO" id="GO:0005524">
    <property type="term" value="F:ATP binding"/>
    <property type="evidence" value="ECO:0007669"/>
    <property type="project" value="UniProtKB-KW"/>
</dbReference>
<dbReference type="EMBL" id="DS469824">
    <property type="protein sequence ID" value="EDO32441.1"/>
    <property type="molecule type" value="Genomic_DNA"/>
</dbReference>
<dbReference type="InterPro" id="IPR027417">
    <property type="entry name" value="P-loop_NTPase"/>
</dbReference>
<dbReference type="PANTHER" id="PTHR43788">
    <property type="entry name" value="DNA2/NAM7 HELICASE FAMILY MEMBER"/>
    <property type="match status" value="1"/>
</dbReference>
<feature type="compositionally biased region" description="Low complexity" evidence="3">
    <location>
        <begin position="1083"/>
        <end position="1096"/>
    </location>
</feature>
<evidence type="ECO:0000256" key="3">
    <source>
        <dbReference type="SAM" id="MobiDB-lite"/>
    </source>
</evidence>
<feature type="region of interest" description="Disordered" evidence="3">
    <location>
        <begin position="1"/>
        <end position="39"/>
    </location>
</feature>
<keyword evidence="6" id="KW-1185">Reference proteome</keyword>